<dbReference type="AlphaFoldDB" id="A0A516G8K3"/>
<proteinExistence type="predicted"/>
<dbReference type="RefSeq" id="WP_143782528.1">
    <property type="nucleotide sequence ID" value="NZ_CP041616.1"/>
</dbReference>
<organism evidence="1 2">
    <name type="scientific">Ornithinimicrobium ciconiae</name>
    <dbReference type="NCBI Taxonomy" id="2594265"/>
    <lineage>
        <taxon>Bacteria</taxon>
        <taxon>Bacillati</taxon>
        <taxon>Actinomycetota</taxon>
        <taxon>Actinomycetes</taxon>
        <taxon>Micrococcales</taxon>
        <taxon>Ornithinimicrobiaceae</taxon>
        <taxon>Ornithinimicrobium</taxon>
    </lineage>
</organism>
<name>A0A516G8K3_9MICO</name>
<keyword evidence="2" id="KW-1185">Reference proteome</keyword>
<evidence type="ECO:0000313" key="2">
    <source>
        <dbReference type="Proteomes" id="UP000315395"/>
    </source>
</evidence>
<reference evidence="1 2" key="1">
    <citation type="submission" date="2019-07" db="EMBL/GenBank/DDBJ databases">
        <title>complete genome sequencing of Ornithinimicrobium sp. H23M54.</title>
        <authorList>
            <person name="Bae J.-W."/>
            <person name="Lee S.-Y."/>
        </authorList>
    </citation>
    <scope>NUCLEOTIDE SEQUENCE [LARGE SCALE GENOMIC DNA]</scope>
    <source>
        <strain evidence="1 2">H23M54</strain>
    </source>
</reference>
<accession>A0A516G8K3</accession>
<dbReference type="Proteomes" id="UP000315395">
    <property type="component" value="Chromosome"/>
</dbReference>
<protein>
    <submittedName>
        <fullName evidence="1">Uncharacterized protein</fullName>
    </submittedName>
</protein>
<sequence length="76" mass="8737">MATESVTEEELRRICLDAASRGERVGYILNDYLYLNFLHEQQEADRAANHRTEDDSEEWWIASGAARAEGRHRVAS</sequence>
<dbReference type="KEGG" id="orz:FNH13_05385"/>
<dbReference type="EMBL" id="CP041616">
    <property type="protein sequence ID" value="QDO87853.1"/>
    <property type="molecule type" value="Genomic_DNA"/>
</dbReference>
<gene>
    <name evidence="1" type="ORF">FNH13_05385</name>
</gene>
<evidence type="ECO:0000313" key="1">
    <source>
        <dbReference type="EMBL" id="QDO87853.1"/>
    </source>
</evidence>